<dbReference type="Proteomes" id="UP000198703">
    <property type="component" value="Unassembled WGS sequence"/>
</dbReference>
<dbReference type="EMBL" id="FNQM01000035">
    <property type="protein sequence ID" value="SEB03950.1"/>
    <property type="molecule type" value="Genomic_DNA"/>
</dbReference>
<reference evidence="2 3" key="1">
    <citation type="submission" date="2016-10" db="EMBL/GenBank/DDBJ databases">
        <authorList>
            <person name="de Groot N.N."/>
        </authorList>
    </citation>
    <scope>NUCLEOTIDE SEQUENCE [LARGE SCALE GENOMIC DNA]</scope>
    <source>
        <strain evidence="2 3">DSM 15345</strain>
    </source>
</reference>
<keyword evidence="1" id="KW-0732">Signal</keyword>
<dbReference type="RefSeq" id="WP_093256587.1">
    <property type="nucleotide sequence ID" value="NZ_FNQM01000035.1"/>
</dbReference>
<evidence type="ECO:0000313" key="3">
    <source>
        <dbReference type="Proteomes" id="UP000198703"/>
    </source>
</evidence>
<protein>
    <submittedName>
        <fullName evidence="2">Extracellular solute-binding protein</fullName>
    </submittedName>
</protein>
<keyword evidence="3" id="KW-1185">Reference proteome</keyword>
<evidence type="ECO:0000313" key="2">
    <source>
        <dbReference type="EMBL" id="SEB03950.1"/>
    </source>
</evidence>
<gene>
    <name evidence="2" type="ORF">SAMN05444370_13518</name>
</gene>
<dbReference type="AlphaFoldDB" id="A0A1H4G4G8"/>
<feature type="signal peptide" evidence="1">
    <location>
        <begin position="1"/>
        <end position="20"/>
    </location>
</feature>
<organism evidence="2 3">
    <name type="scientific">Rubrimonas cliftonensis</name>
    <dbReference type="NCBI Taxonomy" id="89524"/>
    <lineage>
        <taxon>Bacteria</taxon>
        <taxon>Pseudomonadati</taxon>
        <taxon>Pseudomonadota</taxon>
        <taxon>Alphaproteobacteria</taxon>
        <taxon>Rhodobacterales</taxon>
        <taxon>Paracoccaceae</taxon>
        <taxon>Rubrimonas</taxon>
    </lineage>
</organism>
<proteinExistence type="predicted"/>
<accession>A0A1H4G4G8</accession>
<feature type="chain" id="PRO_5011668065" evidence="1">
    <location>
        <begin position="21"/>
        <end position="362"/>
    </location>
</feature>
<name>A0A1H4G4G8_9RHOB</name>
<dbReference type="OrthoDB" id="5418945at2"/>
<sequence>MSRSLLGLGILAAVALAALAATTLDWSALRRDATPRERVRVAIFYGGEKSAFLENPAVRDLLDRRFRIDLDARRAGSVEMVTTLPSDGKDCLWPSTAVAVELARASGRPVLGAETVFSSPIVLFAWAEVADALQRTGVVRPRADGFLAADLGRLGEMLASGARWREDLGVNVYGPVRVLSTDPARSNSGNIWSALLATAFNGGETPTADDLPALLPRIEAYFAGLGYMESSSGDIFEGFLKQGMGARPVIVGYENQLVEFLIANAAYVETISARIRVIYPEPTIFASHPLISLTPTCRRLEEALLDPDVQALAWSDHGFRTGLMGVTDDPERLKSASLPERVDLVAPMPAATVMETIIAALR</sequence>
<evidence type="ECO:0000256" key="1">
    <source>
        <dbReference type="SAM" id="SignalP"/>
    </source>
</evidence>
<dbReference type="STRING" id="89524.SAMN05444370_13518"/>